<name>A0A9X1RC42_9BRAD</name>
<evidence type="ECO:0000313" key="3">
    <source>
        <dbReference type="EMBL" id="MCG2668924.1"/>
    </source>
</evidence>
<dbReference type="RefSeq" id="WP_237871656.1">
    <property type="nucleotide sequence ID" value="NZ_JAKLUA010000005.1"/>
</dbReference>
<evidence type="ECO:0000313" key="5">
    <source>
        <dbReference type="Proteomes" id="UP001139054"/>
    </source>
</evidence>
<feature type="region of interest" description="Disordered" evidence="1">
    <location>
        <begin position="426"/>
        <end position="456"/>
    </location>
</feature>
<dbReference type="EMBL" id="JAKLTY010000007">
    <property type="protein sequence ID" value="MCG2627475.1"/>
    <property type="molecule type" value="Genomic_DNA"/>
</dbReference>
<evidence type="ECO:0000313" key="2">
    <source>
        <dbReference type="EMBL" id="MCG2627475.1"/>
    </source>
</evidence>
<sequence length="456" mass="48540">MALFSAGCDLSSNQGVGTKLYPADVAAQTDLQNAYVAAICQQAGIVPTAFDGVTSCGPDPYDAKTWWLFVQAGMNDIDQRCDAYLAWLDDAQRTREPVLNELALASATAQTIMLASGVGANPITIVGAAFGLAAGTFTNVQSRLILTMPHSTIQAVVLSRQKEYRDRLMGTASTKAVAIISRPNALYALRSYLRLCMPMTIETEINNTIATFERNGADGLQKDSLISPRSAGVPFTPTSVVKKPDRPFNPPRAEFDQFFAEKGALSNEDEQFALNGLCLDKNTKSGLPQTKLIQMLIDIYEATRSTPKPTVNRIIDKTERLAIISQPDCGDAMNFFEKFTFANTTVQDVNGNNPSAGNLSAFIDLLNVSGPSAPLLNTTKLGAPALRTKIALVRTELGQVDLVASATTQATPALVARLVKLQRDKAAATAAPAATPNAASSPNPDPNAAPAAPPKH</sequence>
<dbReference type="EMBL" id="JAKLUA010000005">
    <property type="protein sequence ID" value="MCG2668924.1"/>
    <property type="molecule type" value="Genomic_DNA"/>
</dbReference>
<dbReference type="Proteomes" id="UP001139054">
    <property type="component" value="Unassembled WGS sequence"/>
</dbReference>
<dbReference type="Proteomes" id="UP001139012">
    <property type="component" value="Unassembled WGS sequence"/>
</dbReference>
<evidence type="ECO:0000313" key="4">
    <source>
        <dbReference type="Proteomes" id="UP001139012"/>
    </source>
</evidence>
<reference evidence="2" key="1">
    <citation type="submission" date="2022-01" db="EMBL/GenBank/DDBJ databases">
        <title>Genome sequnece data of strain Bradyrhizobium sp. nov.</title>
        <authorList>
            <person name="Zhang J."/>
        </authorList>
    </citation>
    <scope>NUCLEOTIDE SEQUENCE</scope>
    <source>
        <strain evidence="3">WYCCWR 12774</strain>
        <strain evidence="2">WYCCWR 13023</strain>
    </source>
</reference>
<proteinExistence type="predicted"/>
<accession>A0A9X1RC42</accession>
<organism evidence="2 5">
    <name type="scientific">Bradyrhizobium zhengyangense</name>
    <dbReference type="NCBI Taxonomy" id="2911009"/>
    <lineage>
        <taxon>Bacteria</taxon>
        <taxon>Pseudomonadati</taxon>
        <taxon>Pseudomonadota</taxon>
        <taxon>Alphaproteobacteria</taxon>
        <taxon>Hyphomicrobiales</taxon>
        <taxon>Nitrobacteraceae</taxon>
        <taxon>Bradyrhizobium</taxon>
    </lineage>
</organism>
<keyword evidence="4" id="KW-1185">Reference proteome</keyword>
<dbReference type="AlphaFoldDB" id="A0A9X1RC42"/>
<feature type="compositionally biased region" description="Low complexity" evidence="1">
    <location>
        <begin position="427"/>
        <end position="442"/>
    </location>
</feature>
<evidence type="ECO:0000256" key="1">
    <source>
        <dbReference type="SAM" id="MobiDB-lite"/>
    </source>
</evidence>
<gene>
    <name evidence="3" type="ORF">L6637_18340</name>
    <name evidence="2" type="ORF">L6654_12635</name>
</gene>
<feature type="compositionally biased region" description="Pro residues" evidence="1">
    <location>
        <begin position="443"/>
        <end position="456"/>
    </location>
</feature>
<comment type="caution">
    <text evidence="2">The sequence shown here is derived from an EMBL/GenBank/DDBJ whole genome shotgun (WGS) entry which is preliminary data.</text>
</comment>
<protein>
    <submittedName>
        <fullName evidence="2">Uncharacterized protein</fullName>
    </submittedName>
</protein>